<dbReference type="PROSITE" id="PS00107">
    <property type="entry name" value="PROTEIN_KINASE_ATP"/>
    <property type="match status" value="1"/>
</dbReference>
<dbReference type="PANTHER" id="PTHR24416">
    <property type="entry name" value="TYROSINE-PROTEIN KINASE RECEPTOR"/>
    <property type="match status" value="1"/>
</dbReference>
<name>A0ABP1QHI1_9HEXA</name>
<dbReference type="InterPro" id="IPR017441">
    <property type="entry name" value="Protein_kinase_ATP_BS"/>
</dbReference>
<dbReference type="Pfam" id="PF07714">
    <property type="entry name" value="PK_Tyr_Ser-Thr"/>
    <property type="match status" value="1"/>
</dbReference>
<feature type="transmembrane region" description="Helical" evidence="4">
    <location>
        <begin position="60"/>
        <end position="84"/>
    </location>
</feature>
<dbReference type="InterPro" id="IPR011009">
    <property type="entry name" value="Kinase-like_dom_sf"/>
</dbReference>
<evidence type="ECO:0000256" key="4">
    <source>
        <dbReference type="SAM" id="Phobius"/>
    </source>
</evidence>
<evidence type="ECO:0000259" key="5">
    <source>
        <dbReference type="PROSITE" id="PS50011"/>
    </source>
</evidence>
<keyword evidence="7" id="KW-1185">Reference proteome</keyword>
<dbReference type="PROSITE" id="PS00109">
    <property type="entry name" value="PROTEIN_KINASE_TYR"/>
    <property type="match status" value="1"/>
</dbReference>
<comment type="subcellular location">
    <subcellularLocation>
        <location evidence="1">Membrane</location>
        <topology evidence="1">Single-pass membrane protein</topology>
    </subcellularLocation>
</comment>
<dbReference type="InterPro" id="IPR008266">
    <property type="entry name" value="Tyr_kinase_AS"/>
</dbReference>
<accession>A0ABP1QHI1</accession>
<dbReference type="CDD" id="cd00192">
    <property type="entry name" value="PTKc"/>
    <property type="match status" value="1"/>
</dbReference>
<evidence type="ECO:0000313" key="7">
    <source>
        <dbReference type="Proteomes" id="UP001642540"/>
    </source>
</evidence>
<dbReference type="PROSITE" id="PS50011">
    <property type="entry name" value="PROTEIN_KINASE_DOM"/>
    <property type="match status" value="1"/>
</dbReference>
<dbReference type="Gene3D" id="3.30.200.20">
    <property type="entry name" value="Phosphorylase Kinase, domain 1"/>
    <property type="match status" value="1"/>
</dbReference>
<reference evidence="6 7" key="1">
    <citation type="submission" date="2024-08" db="EMBL/GenBank/DDBJ databases">
        <authorList>
            <person name="Cucini C."/>
            <person name="Frati F."/>
        </authorList>
    </citation>
    <scope>NUCLEOTIDE SEQUENCE [LARGE SCALE GENOMIC DNA]</scope>
</reference>
<feature type="transmembrane region" description="Helical" evidence="4">
    <location>
        <begin position="128"/>
        <end position="149"/>
    </location>
</feature>
<evidence type="ECO:0000256" key="1">
    <source>
        <dbReference type="ARBA" id="ARBA00004167"/>
    </source>
</evidence>
<gene>
    <name evidence="6" type="ORF">ODALV1_LOCUS11381</name>
</gene>
<feature type="binding site" evidence="3">
    <location>
        <position position="245"/>
    </location>
    <ligand>
        <name>ATP</name>
        <dbReference type="ChEBI" id="CHEBI:30616"/>
    </ligand>
</feature>
<protein>
    <recommendedName>
        <fullName evidence="5">Protein kinase domain-containing protein</fullName>
    </recommendedName>
</protein>
<keyword evidence="4" id="KW-0472">Membrane</keyword>
<dbReference type="SUPFAM" id="SSF56112">
    <property type="entry name" value="Protein kinase-like (PK-like)"/>
    <property type="match status" value="1"/>
</dbReference>
<feature type="transmembrane region" description="Helical" evidence="4">
    <location>
        <begin position="96"/>
        <end position="116"/>
    </location>
</feature>
<sequence>MKLFNKRFHPCGGFYLGGVMKWIVIANLAMICIGLIMLARDIYNLWSKWMDEMSQKPTDYYIRLVIWLGYVLHVLIAVPMDFFLDRASKNKNTPRLRIYGVVNFFNTVWSFADYWAHTFYFGLHVETLALYNGYCIYKFYVCIVVYYYILDIEDEEDELASARRLTEEELKEFEEGLELSGELDLATKNLIDKVQYQRYKREEYEISMDKLELDLENPLGKGMYGIVYRGSYKKKDGHNLPVAVKTFQSGLMDANCFKALLYELKVMTYLGHHNNVISLVGAVTSEIKSRRLHMVIEFCPFGNLLENLRGSRGLFVNMVINGEIHFNKGVESEVKEEEGISTVDLIRWASEIASGMDFLCDMKVVHGDLAARNLLLSEKKQIKIADFGLARQLYQYSVYVKRQNAPLPWRWLAIESLTDMNFSTKSDVWAFGVVLYEIFTLGKAPYNIQQFTLEFIEKLRNGTRLEQPSFCPDCVYKQMQTCWLENPEDRPSFQDFTVFFNHLLDQTKSEHVKRNLHIYT</sequence>
<dbReference type="InterPro" id="IPR000719">
    <property type="entry name" value="Prot_kinase_dom"/>
</dbReference>
<keyword evidence="3" id="KW-0547">Nucleotide-binding</keyword>
<keyword evidence="4" id="KW-0812">Transmembrane</keyword>
<comment type="catalytic activity">
    <reaction evidence="2">
        <text>L-tyrosyl-[protein] + ATP = O-phospho-L-tyrosyl-[protein] + ADP + H(+)</text>
        <dbReference type="Rhea" id="RHEA:10596"/>
        <dbReference type="Rhea" id="RHEA-COMP:10136"/>
        <dbReference type="Rhea" id="RHEA-COMP:20101"/>
        <dbReference type="ChEBI" id="CHEBI:15378"/>
        <dbReference type="ChEBI" id="CHEBI:30616"/>
        <dbReference type="ChEBI" id="CHEBI:46858"/>
        <dbReference type="ChEBI" id="CHEBI:61978"/>
        <dbReference type="ChEBI" id="CHEBI:456216"/>
        <dbReference type="EC" id="2.7.10.1"/>
    </reaction>
</comment>
<dbReference type="Proteomes" id="UP001642540">
    <property type="component" value="Unassembled WGS sequence"/>
</dbReference>
<evidence type="ECO:0000313" key="6">
    <source>
        <dbReference type="EMBL" id="CAL8103207.1"/>
    </source>
</evidence>
<organism evidence="6 7">
    <name type="scientific">Orchesella dallaii</name>
    <dbReference type="NCBI Taxonomy" id="48710"/>
    <lineage>
        <taxon>Eukaryota</taxon>
        <taxon>Metazoa</taxon>
        <taxon>Ecdysozoa</taxon>
        <taxon>Arthropoda</taxon>
        <taxon>Hexapoda</taxon>
        <taxon>Collembola</taxon>
        <taxon>Entomobryomorpha</taxon>
        <taxon>Entomobryoidea</taxon>
        <taxon>Orchesellidae</taxon>
        <taxon>Orchesellinae</taxon>
        <taxon>Orchesella</taxon>
    </lineage>
</organism>
<keyword evidence="4" id="KW-1133">Transmembrane helix</keyword>
<feature type="transmembrane region" description="Helical" evidence="4">
    <location>
        <begin position="12"/>
        <end position="40"/>
    </location>
</feature>
<dbReference type="EMBL" id="CAXLJM020000034">
    <property type="protein sequence ID" value="CAL8103207.1"/>
    <property type="molecule type" value="Genomic_DNA"/>
</dbReference>
<comment type="caution">
    <text evidence="6">The sequence shown here is derived from an EMBL/GenBank/DDBJ whole genome shotgun (WGS) entry which is preliminary data.</text>
</comment>
<dbReference type="Gene3D" id="1.10.510.10">
    <property type="entry name" value="Transferase(Phosphotransferase) domain 1"/>
    <property type="match status" value="1"/>
</dbReference>
<evidence type="ECO:0000256" key="2">
    <source>
        <dbReference type="ARBA" id="ARBA00051243"/>
    </source>
</evidence>
<dbReference type="InterPro" id="IPR050122">
    <property type="entry name" value="RTK"/>
</dbReference>
<keyword evidence="3" id="KW-0067">ATP-binding</keyword>
<proteinExistence type="predicted"/>
<dbReference type="PRINTS" id="PR00109">
    <property type="entry name" value="TYRKINASE"/>
</dbReference>
<dbReference type="PANTHER" id="PTHR24416:SF600">
    <property type="entry name" value="PDGF- AND VEGF-RECEPTOR RELATED, ISOFORM J"/>
    <property type="match status" value="1"/>
</dbReference>
<evidence type="ECO:0000256" key="3">
    <source>
        <dbReference type="PROSITE-ProRule" id="PRU10141"/>
    </source>
</evidence>
<feature type="domain" description="Protein kinase" evidence="5">
    <location>
        <begin position="213"/>
        <end position="500"/>
    </location>
</feature>
<dbReference type="InterPro" id="IPR001245">
    <property type="entry name" value="Ser-Thr/Tyr_kinase_cat_dom"/>
</dbReference>